<keyword evidence="5" id="KW-0378">Hydrolase</keyword>
<gene>
    <name evidence="10" type="ORF">PV09_00802</name>
</gene>
<dbReference type="PANTHER" id="PTHR11247">
    <property type="entry name" value="PALMITOYL-PROTEIN THIOESTERASE/DOLICHYLDIPHOSPHATASE 1"/>
    <property type="match status" value="1"/>
</dbReference>
<name>A0A0D1Z7D6_9PEZI</name>
<evidence type="ECO:0000256" key="4">
    <source>
        <dbReference type="ARBA" id="ARBA00022729"/>
    </source>
</evidence>
<dbReference type="PANTHER" id="PTHR11247:SF8">
    <property type="entry name" value="PALMITOYL-PROTEIN THIOESTERASE 1"/>
    <property type="match status" value="1"/>
</dbReference>
<organism evidence="10 11">
    <name type="scientific">Verruconis gallopava</name>
    <dbReference type="NCBI Taxonomy" id="253628"/>
    <lineage>
        <taxon>Eukaryota</taxon>
        <taxon>Fungi</taxon>
        <taxon>Dikarya</taxon>
        <taxon>Ascomycota</taxon>
        <taxon>Pezizomycotina</taxon>
        <taxon>Dothideomycetes</taxon>
        <taxon>Pleosporomycetidae</taxon>
        <taxon>Venturiales</taxon>
        <taxon>Sympoventuriaceae</taxon>
        <taxon>Verruconis</taxon>
    </lineage>
</organism>
<keyword evidence="6" id="KW-1015">Disulfide bond</keyword>
<sequence>MTRIPIVLLSLLVSALAASNALEVDDTPLPVLIWHGLGDNYAADGINDVAALIQEINPGTFVYPIRLAEDPSSDRSASFLGNTTEQISAVCADLARHPILSTAPAVDALGFSQGGLFLRAYVERCNDPPVRSLVTFGSPHNGIADYAGCGATDWLCKGAMALLHSNTWSRFVQSRLVPAQYYREVDPDTGLPSEQYLENSNLLADINNERTNKNKTYSANISKLTNFVMYAFADDKTVIPKESSWFADVNITTEEVTYLRDRKMYKEDWLGLRILDRKGGLVFKTAPGEHMRLSEEVLNRTFAEYFGPLKSRDSLSRHPQQIYDNLDL</sequence>
<evidence type="ECO:0000313" key="10">
    <source>
        <dbReference type="EMBL" id="KIW08877.1"/>
    </source>
</evidence>
<dbReference type="STRING" id="253628.A0A0D1Z7D6"/>
<proteinExistence type="inferred from homology"/>
<evidence type="ECO:0000256" key="2">
    <source>
        <dbReference type="ARBA" id="ARBA00012423"/>
    </source>
</evidence>
<protein>
    <recommendedName>
        <fullName evidence="3">Palmitoyl-protein thioesterase 1</fullName>
        <ecNumber evidence="2">3.1.2.22</ecNumber>
    </recommendedName>
    <alternativeName>
        <fullName evidence="8">Palmitoyl-protein hydrolase 1</fullName>
    </alternativeName>
</protein>
<feature type="chain" id="PRO_5002237560" description="Palmitoyl-protein thioesterase 1" evidence="9">
    <location>
        <begin position="18"/>
        <end position="328"/>
    </location>
</feature>
<feature type="signal peptide" evidence="9">
    <location>
        <begin position="1"/>
        <end position="17"/>
    </location>
</feature>
<evidence type="ECO:0000313" key="11">
    <source>
        <dbReference type="Proteomes" id="UP000053259"/>
    </source>
</evidence>
<comment type="similarity">
    <text evidence="1">Belongs to the palmitoyl-protein thioesterase family.</text>
</comment>
<dbReference type="EMBL" id="KN847530">
    <property type="protein sequence ID" value="KIW08877.1"/>
    <property type="molecule type" value="Genomic_DNA"/>
</dbReference>
<dbReference type="AlphaFoldDB" id="A0A0D1Z7D6"/>
<evidence type="ECO:0000256" key="5">
    <source>
        <dbReference type="ARBA" id="ARBA00022801"/>
    </source>
</evidence>
<dbReference type="PRINTS" id="PR00414">
    <property type="entry name" value="PPTHIESTRASE"/>
</dbReference>
<evidence type="ECO:0000256" key="8">
    <source>
        <dbReference type="ARBA" id="ARBA00031934"/>
    </source>
</evidence>
<dbReference type="FunFam" id="3.40.50.1820:FF:000107">
    <property type="entry name" value="Palmitoyl-protein thioesterase 1"/>
    <property type="match status" value="1"/>
</dbReference>
<reference evidence="10 11" key="1">
    <citation type="submission" date="2015-01" db="EMBL/GenBank/DDBJ databases">
        <title>The Genome Sequence of Ochroconis gallopava CBS43764.</title>
        <authorList>
            <consortium name="The Broad Institute Genomics Platform"/>
            <person name="Cuomo C."/>
            <person name="de Hoog S."/>
            <person name="Gorbushina A."/>
            <person name="Stielow B."/>
            <person name="Teixiera M."/>
            <person name="Abouelleil A."/>
            <person name="Chapman S.B."/>
            <person name="Priest M."/>
            <person name="Young S.K."/>
            <person name="Wortman J."/>
            <person name="Nusbaum C."/>
            <person name="Birren B."/>
        </authorList>
    </citation>
    <scope>NUCLEOTIDE SEQUENCE [LARGE SCALE GENOMIC DNA]</scope>
    <source>
        <strain evidence="10 11">CBS 43764</strain>
    </source>
</reference>
<dbReference type="EC" id="3.1.2.22" evidence="2"/>
<dbReference type="Proteomes" id="UP000053259">
    <property type="component" value="Unassembled WGS sequence"/>
</dbReference>
<dbReference type="SUPFAM" id="SSF53474">
    <property type="entry name" value="alpha/beta-Hydrolases"/>
    <property type="match status" value="1"/>
</dbReference>
<dbReference type="HOGENOM" id="CLU_050129_0_1_1"/>
<keyword evidence="4 9" id="KW-0732">Signal</keyword>
<dbReference type="Pfam" id="PF02089">
    <property type="entry name" value="Palm_thioest"/>
    <property type="match status" value="1"/>
</dbReference>
<evidence type="ECO:0000256" key="9">
    <source>
        <dbReference type="SAM" id="SignalP"/>
    </source>
</evidence>
<dbReference type="RefSeq" id="XP_016218746.1">
    <property type="nucleotide sequence ID" value="XM_016353593.1"/>
</dbReference>
<keyword evidence="7" id="KW-0325">Glycoprotein</keyword>
<dbReference type="VEuPathDB" id="FungiDB:PV09_00802"/>
<dbReference type="GeneID" id="27308775"/>
<dbReference type="Gene3D" id="3.40.50.1820">
    <property type="entry name" value="alpha/beta hydrolase"/>
    <property type="match status" value="1"/>
</dbReference>
<accession>A0A0D1Z7D6</accession>
<dbReference type="GO" id="GO:0008474">
    <property type="term" value="F:palmitoyl-(protein) hydrolase activity"/>
    <property type="evidence" value="ECO:0007669"/>
    <property type="project" value="UniProtKB-EC"/>
</dbReference>
<evidence type="ECO:0000256" key="3">
    <source>
        <dbReference type="ARBA" id="ARBA00014212"/>
    </source>
</evidence>
<dbReference type="InterPro" id="IPR002472">
    <property type="entry name" value="Palm_thioest"/>
</dbReference>
<dbReference type="OrthoDB" id="10263094at2759"/>
<keyword evidence="11" id="KW-1185">Reference proteome</keyword>
<evidence type="ECO:0000256" key="1">
    <source>
        <dbReference type="ARBA" id="ARBA00010758"/>
    </source>
</evidence>
<dbReference type="InParanoid" id="A0A0D1Z7D6"/>
<evidence type="ECO:0000256" key="6">
    <source>
        <dbReference type="ARBA" id="ARBA00023157"/>
    </source>
</evidence>
<dbReference type="InterPro" id="IPR029058">
    <property type="entry name" value="AB_hydrolase_fold"/>
</dbReference>
<evidence type="ECO:0000256" key="7">
    <source>
        <dbReference type="ARBA" id="ARBA00023180"/>
    </source>
</evidence>